<dbReference type="EMBL" id="CAKLBY020000192">
    <property type="protein sequence ID" value="CAK7932807.1"/>
    <property type="molecule type" value="Genomic_DNA"/>
</dbReference>
<gene>
    <name evidence="1" type="ORF">PM001_LOCUS17957</name>
</gene>
<name>A0AAV1UGR4_9STRA</name>
<dbReference type="AlphaFoldDB" id="A0AAV1UGR4"/>
<proteinExistence type="predicted"/>
<evidence type="ECO:0000313" key="1">
    <source>
        <dbReference type="EMBL" id="CAK7932807.1"/>
    </source>
</evidence>
<comment type="caution">
    <text evidence="1">The sequence shown here is derived from an EMBL/GenBank/DDBJ whole genome shotgun (WGS) entry which is preliminary data.</text>
</comment>
<reference evidence="1" key="1">
    <citation type="submission" date="2024-01" db="EMBL/GenBank/DDBJ databases">
        <authorList>
            <person name="Webb A."/>
        </authorList>
    </citation>
    <scope>NUCLEOTIDE SEQUENCE</scope>
    <source>
        <strain evidence="1">Pm1</strain>
    </source>
</reference>
<evidence type="ECO:0000313" key="2">
    <source>
        <dbReference type="Proteomes" id="UP001162060"/>
    </source>
</evidence>
<protein>
    <submittedName>
        <fullName evidence="1">Uncharacterized protein</fullName>
    </submittedName>
</protein>
<organism evidence="1 2">
    <name type="scientific">Peronospora matthiolae</name>
    <dbReference type="NCBI Taxonomy" id="2874970"/>
    <lineage>
        <taxon>Eukaryota</taxon>
        <taxon>Sar</taxon>
        <taxon>Stramenopiles</taxon>
        <taxon>Oomycota</taxon>
        <taxon>Peronosporomycetes</taxon>
        <taxon>Peronosporales</taxon>
        <taxon>Peronosporaceae</taxon>
        <taxon>Peronospora</taxon>
    </lineage>
</organism>
<accession>A0AAV1UGR4</accession>
<sequence length="84" mass="9786">MEVKSFFNCIPLHRAVTREVCSSILDHCIDRVLLRRRVGQNHLQPRGLAYWELHQPPDTMNITTGVAREPRDLVRPHATVRHHS</sequence>
<dbReference type="Proteomes" id="UP001162060">
    <property type="component" value="Unassembled WGS sequence"/>
</dbReference>